<sequence length="325" mass="35099">MYTRRKPLKPPQSIHITALGSYAPTRVVTNNDLSEMVDTSDAWIQSHTGIRERHIADEEELTSNLAYRAIDDLLAGYNLEASHIDGIVCATATPDYPGFPSVACMIAEHFGITGPALDVSAGCTGFIYALEVARAMIATGSMKNALVVGAEKLSSVVNWKDRNTCVLFGDGAGCALLEPSEEGGTGFIDTLLKAEAAGTKALTIHPKNHAIEMDGRAVYSFAVRTIGATILALVERNNLSLESIDWIVPHQANRRIIQACSKRYGIPEEKFYMNIDRYANTSAASIPLALREMDRAGLLKKGQNILLVGFGAGLTYGGTLLTWTH</sequence>
<keyword evidence="9 13" id="KW-0275">Fatty acid biosynthesis</keyword>
<protein>
    <recommendedName>
        <fullName evidence="3 13">Beta-ketoacyl-[acyl-carrier-protein] synthase III</fullName>
        <shortName evidence="13">Beta-ketoacyl-ACP synthase III</shortName>
        <shortName evidence="13">KAS III</shortName>
        <ecNumber evidence="3 13">2.3.1.180</ecNumber>
    </recommendedName>
    <alternativeName>
        <fullName evidence="13">3-oxoacyl-[acyl-carrier-protein] synthase 3</fullName>
    </alternativeName>
    <alternativeName>
        <fullName evidence="13">3-oxoacyl-[acyl-carrier-protein] synthase III</fullName>
    </alternativeName>
</protein>
<dbReference type="GO" id="GO:0004315">
    <property type="term" value="F:3-oxoacyl-[acyl-carrier-protein] synthase activity"/>
    <property type="evidence" value="ECO:0007669"/>
    <property type="project" value="InterPro"/>
</dbReference>
<evidence type="ECO:0000256" key="3">
    <source>
        <dbReference type="ARBA" id="ARBA00012333"/>
    </source>
</evidence>
<dbReference type="CDD" id="cd00830">
    <property type="entry name" value="KAS_III"/>
    <property type="match status" value="1"/>
</dbReference>
<proteinExistence type="inferred from homology"/>
<keyword evidence="14" id="KW-0812">Transmembrane</keyword>
<dbReference type="AlphaFoldDB" id="A0A372ME51"/>
<dbReference type="PANTHER" id="PTHR34069">
    <property type="entry name" value="3-OXOACYL-[ACYL-CARRIER-PROTEIN] SYNTHASE 3"/>
    <property type="match status" value="1"/>
</dbReference>
<dbReference type="GO" id="GO:0044550">
    <property type="term" value="P:secondary metabolite biosynthetic process"/>
    <property type="evidence" value="ECO:0007669"/>
    <property type="project" value="TreeGrafter"/>
</dbReference>
<feature type="domain" description="Beta-ketoacyl-[acyl-carrier-protein] synthase III N-terminal" evidence="16">
    <location>
        <begin position="117"/>
        <end position="194"/>
    </location>
</feature>
<feature type="active site" evidence="13">
    <location>
        <position position="280"/>
    </location>
</feature>
<organism evidence="17 18">
    <name type="scientific">Sphaerochaeta halotolerans</name>
    <dbReference type="NCBI Taxonomy" id="2293840"/>
    <lineage>
        <taxon>Bacteria</taxon>
        <taxon>Pseudomonadati</taxon>
        <taxon>Spirochaetota</taxon>
        <taxon>Spirochaetia</taxon>
        <taxon>Spirochaetales</taxon>
        <taxon>Sphaerochaetaceae</taxon>
        <taxon>Sphaerochaeta</taxon>
    </lineage>
</organism>
<evidence type="ECO:0000259" key="15">
    <source>
        <dbReference type="Pfam" id="PF08541"/>
    </source>
</evidence>
<feature type="active site" evidence="13">
    <location>
        <position position="250"/>
    </location>
</feature>
<evidence type="ECO:0000256" key="14">
    <source>
        <dbReference type="SAM" id="Phobius"/>
    </source>
</evidence>
<dbReference type="InterPro" id="IPR013747">
    <property type="entry name" value="ACP_syn_III_C"/>
</dbReference>
<keyword evidence="14" id="KW-1133">Transmembrane helix</keyword>
<dbReference type="UniPathway" id="UPA00094"/>
<name>A0A372ME51_9SPIR</name>
<evidence type="ECO:0000256" key="1">
    <source>
        <dbReference type="ARBA" id="ARBA00005194"/>
    </source>
</evidence>
<comment type="pathway">
    <text evidence="1 13">Lipid metabolism; fatty acid biosynthesis.</text>
</comment>
<dbReference type="InterPro" id="IPR004655">
    <property type="entry name" value="FabH"/>
</dbReference>
<evidence type="ECO:0000313" key="17">
    <source>
        <dbReference type="EMBL" id="RFU94042.1"/>
    </source>
</evidence>
<comment type="catalytic activity">
    <reaction evidence="12">
        <text>malonyl-[ACP] + acetyl-CoA + H(+) = 3-oxobutanoyl-[ACP] + CO2 + CoA</text>
        <dbReference type="Rhea" id="RHEA:12080"/>
        <dbReference type="Rhea" id="RHEA-COMP:9623"/>
        <dbReference type="Rhea" id="RHEA-COMP:9625"/>
        <dbReference type="ChEBI" id="CHEBI:15378"/>
        <dbReference type="ChEBI" id="CHEBI:16526"/>
        <dbReference type="ChEBI" id="CHEBI:57287"/>
        <dbReference type="ChEBI" id="CHEBI:57288"/>
        <dbReference type="ChEBI" id="CHEBI:78449"/>
        <dbReference type="ChEBI" id="CHEBI:78450"/>
        <dbReference type="EC" id="2.3.1.180"/>
    </reaction>
    <physiologicalReaction direction="left-to-right" evidence="12">
        <dbReference type="Rhea" id="RHEA:12081"/>
    </physiologicalReaction>
</comment>
<evidence type="ECO:0000259" key="16">
    <source>
        <dbReference type="Pfam" id="PF08545"/>
    </source>
</evidence>
<comment type="function">
    <text evidence="13">Catalyzes the condensation reaction of fatty acid synthesis by the addition to an acyl acceptor of two carbons from malonyl-ACP. Catalyzes the first condensation reaction which initiates fatty acid synthesis and may therefore play a role in governing the total rate of fatty acid production. Possesses both acetoacetyl-ACP synthase and acetyl transacylase activities. Its substrate specificity determines the biosynthesis of branched-chain and/or straight-chain of fatty acids.</text>
</comment>
<evidence type="ECO:0000256" key="12">
    <source>
        <dbReference type="ARBA" id="ARBA00051096"/>
    </source>
</evidence>
<dbReference type="Pfam" id="PF08541">
    <property type="entry name" value="ACP_syn_III_C"/>
    <property type="match status" value="1"/>
</dbReference>
<feature type="transmembrane region" description="Helical" evidence="14">
    <location>
        <begin position="305"/>
        <end position="323"/>
    </location>
</feature>
<dbReference type="Gene3D" id="3.40.47.10">
    <property type="match status" value="1"/>
</dbReference>
<dbReference type="EC" id="2.3.1.180" evidence="3 13"/>
<evidence type="ECO:0000256" key="10">
    <source>
        <dbReference type="ARBA" id="ARBA00023268"/>
    </source>
</evidence>
<keyword evidence="11 13" id="KW-0012">Acyltransferase</keyword>
<keyword evidence="18" id="KW-1185">Reference proteome</keyword>
<dbReference type="Pfam" id="PF08545">
    <property type="entry name" value="ACP_syn_III"/>
    <property type="match status" value="1"/>
</dbReference>
<evidence type="ECO:0000313" key="18">
    <source>
        <dbReference type="Proteomes" id="UP000264002"/>
    </source>
</evidence>
<dbReference type="OrthoDB" id="9815506at2"/>
<dbReference type="GO" id="GO:0005737">
    <property type="term" value="C:cytoplasm"/>
    <property type="evidence" value="ECO:0007669"/>
    <property type="project" value="UniProtKB-SubCell"/>
</dbReference>
<dbReference type="EMBL" id="QUWK01000013">
    <property type="protein sequence ID" value="RFU94042.1"/>
    <property type="molecule type" value="Genomic_DNA"/>
</dbReference>
<keyword evidence="4 13" id="KW-0963">Cytoplasm</keyword>
<comment type="similarity">
    <text evidence="2 13">Belongs to the thiolase-like superfamily. FabH family.</text>
</comment>
<comment type="subcellular location">
    <subcellularLocation>
        <location evidence="13">Cytoplasm</location>
    </subcellularLocation>
</comment>
<comment type="subunit">
    <text evidence="13">Homodimer.</text>
</comment>
<keyword evidence="10 13" id="KW-0511">Multifunctional enzyme</keyword>
<dbReference type="GO" id="GO:0033818">
    <property type="term" value="F:beta-ketoacyl-acyl-carrier-protein synthase III activity"/>
    <property type="evidence" value="ECO:0007669"/>
    <property type="project" value="UniProtKB-UniRule"/>
</dbReference>
<evidence type="ECO:0000256" key="11">
    <source>
        <dbReference type="ARBA" id="ARBA00023315"/>
    </source>
</evidence>
<dbReference type="HAMAP" id="MF_01815">
    <property type="entry name" value="FabH"/>
    <property type="match status" value="1"/>
</dbReference>
<evidence type="ECO:0000256" key="2">
    <source>
        <dbReference type="ARBA" id="ARBA00008642"/>
    </source>
</evidence>
<feature type="region of interest" description="ACP-binding" evidence="13">
    <location>
        <begin position="251"/>
        <end position="255"/>
    </location>
</feature>
<feature type="active site" evidence="13">
    <location>
        <position position="123"/>
    </location>
</feature>
<evidence type="ECO:0000256" key="13">
    <source>
        <dbReference type="HAMAP-Rule" id="MF_01815"/>
    </source>
</evidence>
<evidence type="ECO:0000256" key="6">
    <source>
        <dbReference type="ARBA" id="ARBA00022679"/>
    </source>
</evidence>
<feature type="domain" description="Beta-ketoacyl-[acyl-carrier-protein] synthase III C-terminal" evidence="15">
    <location>
        <begin position="235"/>
        <end position="323"/>
    </location>
</feature>
<dbReference type="FunFam" id="3.40.47.10:FF:000004">
    <property type="entry name" value="3-oxoacyl-[acyl-carrier-protein] synthase 3"/>
    <property type="match status" value="1"/>
</dbReference>
<evidence type="ECO:0000256" key="7">
    <source>
        <dbReference type="ARBA" id="ARBA00022832"/>
    </source>
</evidence>
<reference evidence="17 18" key="2">
    <citation type="submission" date="2018-09" db="EMBL/GenBank/DDBJ databases">
        <title>Genome of Sphaerochaeta halotolerans strain 4-11.</title>
        <authorList>
            <person name="Nazina T.N."/>
            <person name="Sokolova D.S."/>
        </authorList>
    </citation>
    <scope>NUCLEOTIDE SEQUENCE [LARGE SCALE GENOMIC DNA]</scope>
    <source>
        <strain evidence="17 18">4-11</strain>
    </source>
</reference>
<keyword evidence="8 13" id="KW-0443">Lipid metabolism</keyword>
<accession>A0A372ME51</accession>
<evidence type="ECO:0000256" key="4">
    <source>
        <dbReference type="ARBA" id="ARBA00022490"/>
    </source>
</evidence>
<dbReference type="PANTHER" id="PTHR34069:SF2">
    <property type="entry name" value="BETA-KETOACYL-[ACYL-CARRIER-PROTEIN] SYNTHASE III"/>
    <property type="match status" value="1"/>
</dbReference>
<dbReference type="InterPro" id="IPR013751">
    <property type="entry name" value="ACP_syn_III_N"/>
</dbReference>
<dbReference type="InterPro" id="IPR016039">
    <property type="entry name" value="Thiolase-like"/>
</dbReference>
<keyword evidence="14" id="KW-0472">Membrane</keyword>
<comment type="caution">
    <text evidence="17">The sequence shown here is derived from an EMBL/GenBank/DDBJ whole genome shotgun (WGS) entry which is preliminary data.</text>
</comment>
<evidence type="ECO:0000256" key="9">
    <source>
        <dbReference type="ARBA" id="ARBA00023160"/>
    </source>
</evidence>
<dbReference type="Proteomes" id="UP000264002">
    <property type="component" value="Unassembled WGS sequence"/>
</dbReference>
<dbReference type="SUPFAM" id="SSF53901">
    <property type="entry name" value="Thiolase-like"/>
    <property type="match status" value="1"/>
</dbReference>
<comment type="domain">
    <text evidence="13">The last Arg residue of the ACP-binding site is essential for the weak association between ACP/AcpP and FabH.</text>
</comment>
<dbReference type="NCBIfam" id="TIGR00747">
    <property type="entry name" value="fabH"/>
    <property type="match status" value="1"/>
</dbReference>
<reference evidence="18" key="1">
    <citation type="submission" date="2018-08" db="EMBL/GenBank/DDBJ databases">
        <authorList>
            <person name="Grouzdev D.S."/>
            <person name="Krutkina M.S."/>
        </authorList>
    </citation>
    <scope>NUCLEOTIDE SEQUENCE [LARGE SCALE GENOMIC DNA]</scope>
    <source>
        <strain evidence="18">4-11</strain>
    </source>
</reference>
<dbReference type="NCBIfam" id="NF006829">
    <property type="entry name" value="PRK09352.1"/>
    <property type="match status" value="1"/>
</dbReference>
<keyword evidence="7 13" id="KW-0276">Fatty acid metabolism</keyword>
<dbReference type="GO" id="GO:0006633">
    <property type="term" value="P:fatty acid biosynthetic process"/>
    <property type="evidence" value="ECO:0007669"/>
    <property type="project" value="UniProtKB-UniRule"/>
</dbReference>
<keyword evidence="6 13" id="KW-0808">Transferase</keyword>
<gene>
    <name evidence="13" type="primary">fabH</name>
    <name evidence="17" type="ORF">DYP60_11465</name>
</gene>
<evidence type="ECO:0000256" key="5">
    <source>
        <dbReference type="ARBA" id="ARBA00022516"/>
    </source>
</evidence>
<keyword evidence="5 13" id="KW-0444">Lipid biosynthesis</keyword>
<evidence type="ECO:0000256" key="8">
    <source>
        <dbReference type="ARBA" id="ARBA00023098"/>
    </source>
</evidence>